<dbReference type="InterPro" id="IPR017900">
    <property type="entry name" value="4Fe4S_Fe_S_CS"/>
</dbReference>
<dbReference type="GO" id="GO:0071949">
    <property type="term" value="F:FAD binding"/>
    <property type="evidence" value="ECO:0007669"/>
    <property type="project" value="InterPro"/>
</dbReference>
<dbReference type="Gene3D" id="3.30.43.10">
    <property type="entry name" value="Uridine Diphospho-n-acetylenolpyruvylglucosamine Reductase, domain 2"/>
    <property type="match status" value="1"/>
</dbReference>
<evidence type="ECO:0000256" key="3">
    <source>
        <dbReference type="ARBA" id="ARBA00022630"/>
    </source>
</evidence>
<evidence type="ECO:0000256" key="7">
    <source>
        <dbReference type="ARBA" id="ARBA00023002"/>
    </source>
</evidence>
<dbReference type="Gene3D" id="1.10.45.10">
    <property type="entry name" value="Vanillyl-alcohol Oxidase, Chain A, domain 4"/>
    <property type="match status" value="1"/>
</dbReference>
<dbReference type="PROSITE" id="PS00198">
    <property type="entry name" value="4FE4S_FER_1"/>
    <property type="match status" value="1"/>
</dbReference>
<accession>A0A1W2EKC6</accession>
<evidence type="ECO:0000259" key="12">
    <source>
        <dbReference type="PROSITE" id="PS51387"/>
    </source>
</evidence>
<evidence type="ECO:0000256" key="4">
    <source>
        <dbReference type="ARBA" id="ARBA00022723"/>
    </source>
</evidence>
<dbReference type="GO" id="GO:1903457">
    <property type="term" value="P:lactate catabolic process"/>
    <property type="evidence" value="ECO:0007669"/>
    <property type="project" value="TreeGrafter"/>
</dbReference>
<dbReference type="FunFam" id="1.10.45.10:FF:000001">
    <property type="entry name" value="D-lactate dehydrogenase mitochondrial"/>
    <property type="match status" value="1"/>
</dbReference>
<dbReference type="OrthoDB" id="9767256at2"/>
<dbReference type="InterPro" id="IPR016164">
    <property type="entry name" value="FAD-linked_Oxase-like_C"/>
</dbReference>
<dbReference type="STRING" id="112901.SAMN04488500_12544"/>
<comment type="cofactor">
    <cofactor evidence="1">
        <name>FAD</name>
        <dbReference type="ChEBI" id="CHEBI:57692"/>
    </cofactor>
</comment>
<dbReference type="InterPro" id="IPR016167">
    <property type="entry name" value="FAD-bd_PCMH_sub1"/>
</dbReference>
<evidence type="ECO:0000313" key="14">
    <source>
        <dbReference type="Proteomes" id="UP000192738"/>
    </source>
</evidence>
<dbReference type="Pfam" id="PF02754">
    <property type="entry name" value="CCG"/>
    <property type="match status" value="2"/>
</dbReference>
<dbReference type="GO" id="GO:0008720">
    <property type="term" value="F:D-lactate dehydrogenase (NAD+) activity"/>
    <property type="evidence" value="ECO:0007669"/>
    <property type="project" value="TreeGrafter"/>
</dbReference>
<dbReference type="Proteomes" id="UP000192738">
    <property type="component" value="Unassembled WGS sequence"/>
</dbReference>
<reference evidence="13 14" key="1">
    <citation type="submission" date="2017-04" db="EMBL/GenBank/DDBJ databases">
        <authorList>
            <person name="Afonso C.L."/>
            <person name="Miller P.J."/>
            <person name="Scott M.A."/>
            <person name="Spackman E."/>
            <person name="Goraichik I."/>
            <person name="Dimitrov K.M."/>
            <person name="Suarez D.L."/>
            <person name="Swayne D.E."/>
        </authorList>
    </citation>
    <scope>NUCLEOTIDE SEQUENCE [LARGE SCALE GENOMIC DNA]</scope>
    <source>
        <strain evidence="13 14">DSM 5090</strain>
    </source>
</reference>
<name>A0A1W2EKC6_9FIRM</name>
<dbReference type="PROSITE" id="PS51387">
    <property type="entry name" value="FAD_PCMH"/>
    <property type="match status" value="1"/>
</dbReference>
<dbReference type="Pfam" id="PF13183">
    <property type="entry name" value="Fer4_8"/>
    <property type="match status" value="1"/>
</dbReference>
<evidence type="ECO:0000313" key="13">
    <source>
        <dbReference type="EMBL" id="SMD09952.1"/>
    </source>
</evidence>
<dbReference type="SUPFAM" id="SSF55103">
    <property type="entry name" value="FAD-linked oxidases, C-terminal domain"/>
    <property type="match status" value="1"/>
</dbReference>
<feature type="domain" description="4Fe-4S ferredoxin-type" evidence="11">
    <location>
        <begin position="543"/>
        <end position="573"/>
    </location>
</feature>
<keyword evidence="7" id="KW-0560">Oxidoreductase</keyword>
<dbReference type="Pfam" id="PF01565">
    <property type="entry name" value="FAD_binding_4"/>
    <property type="match status" value="1"/>
</dbReference>
<dbReference type="InterPro" id="IPR016169">
    <property type="entry name" value="FAD-bd_PCMH_sub2"/>
</dbReference>
<evidence type="ECO:0000256" key="2">
    <source>
        <dbReference type="ARBA" id="ARBA00008000"/>
    </source>
</evidence>
<proteinExistence type="inferred from homology"/>
<dbReference type="AlphaFoldDB" id="A0A1W2EKC6"/>
<dbReference type="InterPro" id="IPR036318">
    <property type="entry name" value="FAD-bd_PCMH-like_sf"/>
</dbReference>
<evidence type="ECO:0000256" key="9">
    <source>
        <dbReference type="ARBA" id="ARBA00023014"/>
    </source>
</evidence>
<keyword evidence="6" id="KW-0809">Transit peptide</keyword>
<dbReference type="InterPro" id="IPR004113">
    <property type="entry name" value="FAD-bd_oxidored_4_C"/>
</dbReference>
<dbReference type="InterPro" id="IPR004017">
    <property type="entry name" value="Cys_rich_dom"/>
</dbReference>
<dbReference type="Gene3D" id="3.30.465.10">
    <property type="match status" value="1"/>
</dbReference>
<dbReference type="InterPro" id="IPR009051">
    <property type="entry name" value="Helical_ferredxn"/>
</dbReference>
<dbReference type="EMBL" id="FWXI01000025">
    <property type="protein sequence ID" value="SMD09952.1"/>
    <property type="molecule type" value="Genomic_DNA"/>
</dbReference>
<dbReference type="Gene3D" id="1.10.1060.10">
    <property type="entry name" value="Alpha-helical ferredoxin"/>
    <property type="match status" value="1"/>
</dbReference>
<dbReference type="GO" id="GO:0051536">
    <property type="term" value="F:iron-sulfur cluster binding"/>
    <property type="evidence" value="ECO:0007669"/>
    <property type="project" value="UniProtKB-KW"/>
</dbReference>
<dbReference type="InterPro" id="IPR017896">
    <property type="entry name" value="4Fe4S_Fe-S-bd"/>
</dbReference>
<keyword evidence="5" id="KW-0274">FAD</keyword>
<evidence type="ECO:0000256" key="10">
    <source>
        <dbReference type="ARBA" id="ARBA00038897"/>
    </source>
</evidence>
<dbReference type="InterPro" id="IPR016171">
    <property type="entry name" value="Vanillyl_alc_oxidase_C-sub2"/>
</dbReference>
<dbReference type="PANTHER" id="PTHR11748:SF111">
    <property type="entry name" value="D-LACTATE DEHYDROGENASE, MITOCHONDRIAL-RELATED"/>
    <property type="match status" value="1"/>
</dbReference>
<protein>
    <recommendedName>
        <fullName evidence="10">D-lactate dehydrogenase (cytochrome)</fullName>
        <ecNumber evidence="10">1.1.2.4</ecNumber>
    </recommendedName>
</protein>
<comment type="similarity">
    <text evidence="2">Belongs to the FAD-binding oxidoreductase/transferase type 4 family.</text>
</comment>
<dbReference type="SUPFAM" id="SSF46548">
    <property type="entry name" value="alpha-helical ferredoxin"/>
    <property type="match status" value="1"/>
</dbReference>
<keyword evidence="9" id="KW-0411">Iron-sulfur</keyword>
<dbReference type="SUPFAM" id="SSF56176">
    <property type="entry name" value="FAD-binding/transporter-associated domain-like"/>
    <property type="match status" value="1"/>
</dbReference>
<keyword evidence="4" id="KW-0479">Metal-binding</keyword>
<keyword evidence="3" id="KW-0285">Flavoprotein</keyword>
<feature type="domain" description="FAD-binding PCMH-type" evidence="12">
    <location>
        <begin position="50"/>
        <end position="278"/>
    </location>
</feature>
<dbReference type="PROSITE" id="PS51379">
    <property type="entry name" value="4FE4S_FER_2"/>
    <property type="match status" value="1"/>
</dbReference>
<keyword evidence="8" id="KW-0408">Iron</keyword>
<dbReference type="PANTHER" id="PTHR11748">
    <property type="entry name" value="D-LACTATE DEHYDROGENASE"/>
    <property type="match status" value="1"/>
</dbReference>
<dbReference type="InterPro" id="IPR016166">
    <property type="entry name" value="FAD-bd_PCMH"/>
</dbReference>
<evidence type="ECO:0000256" key="8">
    <source>
        <dbReference type="ARBA" id="ARBA00023004"/>
    </source>
</evidence>
<evidence type="ECO:0000256" key="5">
    <source>
        <dbReference type="ARBA" id="ARBA00022827"/>
    </source>
</evidence>
<evidence type="ECO:0000256" key="6">
    <source>
        <dbReference type="ARBA" id="ARBA00022946"/>
    </source>
</evidence>
<organism evidence="13 14">
    <name type="scientific">Sporomusa malonica</name>
    <dbReference type="NCBI Taxonomy" id="112901"/>
    <lineage>
        <taxon>Bacteria</taxon>
        <taxon>Bacillati</taxon>
        <taxon>Bacillota</taxon>
        <taxon>Negativicutes</taxon>
        <taxon>Selenomonadales</taxon>
        <taxon>Sporomusaceae</taxon>
        <taxon>Sporomusa</taxon>
    </lineage>
</organism>
<dbReference type="EC" id="1.1.2.4" evidence="10"/>
<dbReference type="Pfam" id="PF02913">
    <property type="entry name" value="FAD-oxidase_C"/>
    <property type="match status" value="1"/>
</dbReference>
<dbReference type="GO" id="GO:0046872">
    <property type="term" value="F:metal ion binding"/>
    <property type="evidence" value="ECO:0007669"/>
    <property type="project" value="UniProtKB-KW"/>
</dbReference>
<dbReference type="Gene3D" id="3.30.70.2190">
    <property type="match status" value="1"/>
</dbReference>
<dbReference type="InterPro" id="IPR006094">
    <property type="entry name" value="Oxid_FAD_bind_N"/>
</dbReference>
<dbReference type="Gene3D" id="3.30.70.2740">
    <property type="match status" value="1"/>
</dbReference>
<gene>
    <name evidence="13" type="ORF">SAMN04488500_12544</name>
</gene>
<sequence length="955" mass="105039">MGMGIVKSDILNLPESYRKFYEELAAFIPTNHIFADPIRTLAYGVDASLYRITPKLVVKVRSPKEVAKIFKIAGEFKIPVTIRAAGTSLSGQALTDSVLLLLAGGWSGYQIDDHGETIMLEPGIIGSEANQYLRPYSRKIGPDPASINYAMIGGIAANNASGMCCGTDDNSYKTIAAMKIIFADGAILDTADPESCQLFISSHQELISSIEKIRDEINADQQLRQMIVRKFKIKNTTGYGINAFVDYHNPIDIISHLMIGSEGTLGFIAEITYKTVVEHAHKASALMFFPDIKQACMAVMRLERPLVAAAELLDRISLRSVEDSAGMPAYLKELDEQATALLVETRALDRATLDDNIQKTIECLAGIPVLFPITFTDKKAEYEKLWKIRAGVFPAVGGIRRQGTSVIIEDVAFPKELLAEGVLALRECMNRYGYADGVIYGHALDGNVHFVFNQNFDTPDDIKRYKDFINEVCSMVVERFTGSLKAEHGTGRNMAPFVELEWGQQAYKYMKQIKQAFDPEALLNPDVVITNNADVYVENLKIMPQVHDLVDKCMECGFCEINCPSLHLTSSPRQRIAVQRELARMRAHGTDKALAERVEEDYDYFGEITCATDGLCQTTCPLSINTGSFTKHLRSTKTTKRGRNIAKFMAEHFGGVTSLAKLGLAGAHLAHRGLGTCTMGGLAKTARSMIGHSVPKWNKWLPKASASVAAPPPAPAGSRKIVYFPSCVSRTMGPAKEDIDQRSLHQVMMSLLNKAGYSVIFPPDMEDLCCGMPFESKGYIDAADELSAKLEKVLLECSNNGQYPVLCDTSPCVYRMKRVMDKRLTILDTVDFIHDYLLSELEFVKSPEKVAIHVTCSATKMGLAEKFRAVAEACATEVIIPPKVKCCGFAGDKGFEVPELNESALAHLKEALPADCSCGFSNSRTCEIGLADHSSISYQSIAVLVDRCCLGRKIK</sequence>
<evidence type="ECO:0000259" key="11">
    <source>
        <dbReference type="PROSITE" id="PS51379"/>
    </source>
</evidence>
<keyword evidence="14" id="KW-1185">Reference proteome</keyword>
<evidence type="ECO:0000256" key="1">
    <source>
        <dbReference type="ARBA" id="ARBA00001974"/>
    </source>
</evidence>
<dbReference type="GO" id="GO:0004458">
    <property type="term" value="F:D-lactate dehydrogenase (cytochrome) activity"/>
    <property type="evidence" value="ECO:0007669"/>
    <property type="project" value="UniProtKB-EC"/>
</dbReference>